<name>A0A8I0GZ18_XANCI</name>
<dbReference type="Proteomes" id="UP000653002">
    <property type="component" value="Unassembled WGS sequence"/>
</dbReference>
<feature type="non-terminal residue" evidence="2">
    <location>
        <position position="1"/>
    </location>
</feature>
<dbReference type="PANTHER" id="PTHR30191">
    <property type="entry name" value="FORMATE ACETYLTRANSFERASE"/>
    <property type="match status" value="1"/>
</dbReference>
<dbReference type="Gene3D" id="3.20.70.20">
    <property type="match status" value="1"/>
</dbReference>
<dbReference type="PROSITE" id="PS51554">
    <property type="entry name" value="PFL"/>
    <property type="match status" value="1"/>
</dbReference>
<feature type="domain" description="PFL" evidence="1">
    <location>
        <begin position="1"/>
        <end position="85"/>
    </location>
</feature>
<organism evidence="2 3">
    <name type="scientific">Xanthomonas citri pv. citri</name>
    <dbReference type="NCBI Taxonomy" id="611301"/>
    <lineage>
        <taxon>Bacteria</taxon>
        <taxon>Pseudomonadati</taxon>
        <taxon>Pseudomonadota</taxon>
        <taxon>Gammaproteobacteria</taxon>
        <taxon>Lysobacterales</taxon>
        <taxon>Lysobacteraceae</taxon>
        <taxon>Xanthomonas</taxon>
    </lineage>
</organism>
<dbReference type="InterPro" id="IPR004184">
    <property type="entry name" value="PFL_dom"/>
</dbReference>
<proteinExistence type="predicted"/>
<sequence length="85" mass="9519">YFGYLAAIKTQNGAAMSIGRVSTFIDIYMQRDLENGVINETQAQEIIDHFVMKLRMVKFARIQSYNELFSGDPVWATLAIAGLGV</sequence>
<feature type="non-terminal residue" evidence="2">
    <location>
        <position position="85"/>
    </location>
</feature>
<protein>
    <submittedName>
        <fullName evidence="2">Formate acetyltransferase</fullName>
    </submittedName>
</protein>
<dbReference type="GO" id="GO:0008861">
    <property type="term" value="F:formate C-acetyltransferase activity"/>
    <property type="evidence" value="ECO:0007669"/>
    <property type="project" value="TreeGrafter"/>
</dbReference>
<comment type="caution">
    <text evidence="2">The sequence shown here is derived from an EMBL/GenBank/DDBJ whole genome shotgun (WGS) entry which is preliminary data.</text>
</comment>
<accession>A0A8I0GZ18</accession>
<dbReference type="InterPro" id="IPR050244">
    <property type="entry name" value="Auton_GlycylRad_Cofactor"/>
</dbReference>
<reference evidence="2" key="1">
    <citation type="submission" date="2020-01" db="EMBL/GenBank/DDBJ databases">
        <authorList>
            <person name="Richard D."/>
        </authorList>
    </citation>
    <scope>NUCLEOTIDE SEQUENCE</scope>
    <source>
        <strain evidence="2">JP541</strain>
    </source>
</reference>
<dbReference type="PANTHER" id="PTHR30191:SF0">
    <property type="entry name" value="FORMATE ACETYLTRANSFERASE 1"/>
    <property type="match status" value="1"/>
</dbReference>
<evidence type="ECO:0000313" key="3">
    <source>
        <dbReference type="Proteomes" id="UP000653002"/>
    </source>
</evidence>
<dbReference type="AlphaFoldDB" id="A0A8I0GZ18"/>
<dbReference type="EMBL" id="JAABFR010000607">
    <property type="protein sequence ID" value="MBD4336246.1"/>
    <property type="molecule type" value="Genomic_DNA"/>
</dbReference>
<keyword evidence="2" id="KW-0808">Transferase</keyword>
<dbReference type="GO" id="GO:0005829">
    <property type="term" value="C:cytosol"/>
    <property type="evidence" value="ECO:0007669"/>
    <property type="project" value="TreeGrafter"/>
</dbReference>
<dbReference type="SUPFAM" id="SSF51998">
    <property type="entry name" value="PFL-like glycyl radical enzymes"/>
    <property type="match status" value="1"/>
</dbReference>
<evidence type="ECO:0000313" key="2">
    <source>
        <dbReference type="EMBL" id="MBD4336246.1"/>
    </source>
</evidence>
<evidence type="ECO:0000259" key="1">
    <source>
        <dbReference type="PROSITE" id="PS51554"/>
    </source>
</evidence>
<dbReference type="Pfam" id="PF02901">
    <property type="entry name" value="PFL-like"/>
    <property type="match status" value="1"/>
</dbReference>
<gene>
    <name evidence="2" type="ORF">GUH15_09325</name>
</gene>